<sequence length="653" mass="69815">MSVVLSAARLLLHLRIIPSVGPLIRIWITATTSVGPILVPMFIMALSFAGAFYLVQTPLNPTSMSPSHFSSIAQSLQSVLTMAAGDYSHGDGIHSVLDFAERPEIFTLRLLFHILFIIFLVNLIISLMTVHVADIRINSVAAWRAEIAALMVELELYWPWPIRYGIHTEIPAVVNMSVESLDLEKGRPIGRLRSVTRTPSRSGKLNAPKRTPSAKFVAEMKRQESAVAAEPPITDLDDDEDDEDEAKNLDAELDSRAVVLYTTPEEMAAKTRWWTSVVKDGTRGFAGLDNSPRKTLVRKDVVVLPTEMLKGRIFDPSATASPEQSVGGSFSAIADPARPPVLEAAGALASSLASALRGTDVQQRKDLRTRVSMSDQPTVLGRSTSFGKDAAAHESAASGHGGGNGAGSGAWSNLTSGLMTLDGPIDSGAKFDSGIPRPLPNGLEDADWTSSSSAMSADRPGAPFQRLIGRRMSRVDRGMALSSSMNSAGGFLAKAATDEAEGDVPGDDAGSAASRGLSVLAAQLTTLHTTVRTLEAVSHKDARLNRERTKRLEELLENRRKIDDVQAVEMAELKSDLKRLIDFLIPAQAPEGEEAGAGGNGAFLKSIQDMVASASASTLEPDPPRPNCSDASPLQLHILIPITKFPVRVSAAA</sequence>
<dbReference type="EMBL" id="KZ998675">
    <property type="protein sequence ID" value="RKO85861.1"/>
    <property type="molecule type" value="Genomic_DNA"/>
</dbReference>
<dbReference type="Proteomes" id="UP000269721">
    <property type="component" value="Unassembled WGS sequence"/>
</dbReference>
<evidence type="ECO:0000256" key="2">
    <source>
        <dbReference type="ARBA" id="ARBA00022692"/>
    </source>
</evidence>
<dbReference type="PANTHER" id="PTHR10582">
    <property type="entry name" value="TRANSIENT RECEPTOR POTENTIAL ION CHANNEL PROTEIN"/>
    <property type="match status" value="1"/>
</dbReference>
<feature type="region of interest" description="Disordered" evidence="6">
    <location>
        <begin position="429"/>
        <end position="461"/>
    </location>
</feature>
<dbReference type="InterPro" id="IPR024862">
    <property type="entry name" value="TRPV"/>
</dbReference>
<dbReference type="InterPro" id="IPR005821">
    <property type="entry name" value="Ion_trans_dom"/>
</dbReference>
<evidence type="ECO:0000256" key="6">
    <source>
        <dbReference type="SAM" id="MobiDB-lite"/>
    </source>
</evidence>
<keyword evidence="4 7" id="KW-1133">Transmembrane helix</keyword>
<organism evidence="9 10">
    <name type="scientific">Blyttiomyces helicus</name>
    <dbReference type="NCBI Taxonomy" id="388810"/>
    <lineage>
        <taxon>Eukaryota</taxon>
        <taxon>Fungi</taxon>
        <taxon>Fungi incertae sedis</taxon>
        <taxon>Chytridiomycota</taxon>
        <taxon>Chytridiomycota incertae sedis</taxon>
        <taxon>Chytridiomycetes</taxon>
        <taxon>Chytridiomycetes incertae sedis</taxon>
        <taxon>Blyttiomyces</taxon>
    </lineage>
</organism>
<accession>A0A4P9W111</accession>
<name>A0A4P9W111_9FUNG</name>
<dbReference type="PANTHER" id="PTHR10582:SF2">
    <property type="entry name" value="INACTIVE"/>
    <property type="match status" value="1"/>
</dbReference>
<keyword evidence="10" id="KW-1185">Reference proteome</keyword>
<feature type="domain" description="Ion transport" evidence="8">
    <location>
        <begin position="5"/>
        <end position="135"/>
    </location>
</feature>
<feature type="region of interest" description="Disordered" evidence="6">
    <location>
        <begin position="225"/>
        <end position="244"/>
    </location>
</feature>
<keyword evidence="3" id="KW-0677">Repeat</keyword>
<dbReference type="GO" id="GO:0005216">
    <property type="term" value="F:monoatomic ion channel activity"/>
    <property type="evidence" value="ECO:0007669"/>
    <property type="project" value="InterPro"/>
</dbReference>
<proteinExistence type="predicted"/>
<keyword evidence="5 7" id="KW-0472">Membrane</keyword>
<feature type="transmembrane region" description="Helical" evidence="7">
    <location>
        <begin position="34"/>
        <end position="55"/>
    </location>
</feature>
<feature type="compositionally biased region" description="Acidic residues" evidence="6">
    <location>
        <begin position="235"/>
        <end position="244"/>
    </location>
</feature>
<evidence type="ECO:0000256" key="4">
    <source>
        <dbReference type="ARBA" id="ARBA00022989"/>
    </source>
</evidence>
<evidence type="ECO:0000256" key="7">
    <source>
        <dbReference type="SAM" id="Phobius"/>
    </source>
</evidence>
<gene>
    <name evidence="9" type="ORF">BDK51DRAFT_47527</name>
</gene>
<dbReference type="Pfam" id="PF00520">
    <property type="entry name" value="Ion_trans"/>
    <property type="match status" value="1"/>
</dbReference>
<feature type="compositionally biased region" description="Polar residues" evidence="6">
    <location>
        <begin position="371"/>
        <end position="386"/>
    </location>
</feature>
<feature type="region of interest" description="Disordered" evidence="6">
    <location>
        <begin position="353"/>
        <end position="408"/>
    </location>
</feature>
<dbReference type="GO" id="GO:0098703">
    <property type="term" value="P:calcium ion import across plasma membrane"/>
    <property type="evidence" value="ECO:0007669"/>
    <property type="project" value="TreeGrafter"/>
</dbReference>
<feature type="transmembrane region" description="Helical" evidence="7">
    <location>
        <begin position="110"/>
        <end position="130"/>
    </location>
</feature>
<dbReference type="GO" id="GO:0005886">
    <property type="term" value="C:plasma membrane"/>
    <property type="evidence" value="ECO:0007669"/>
    <property type="project" value="TreeGrafter"/>
</dbReference>
<feature type="compositionally biased region" description="Gly residues" evidence="6">
    <location>
        <begin position="399"/>
        <end position="408"/>
    </location>
</feature>
<evidence type="ECO:0000256" key="3">
    <source>
        <dbReference type="ARBA" id="ARBA00022737"/>
    </source>
</evidence>
<evidence type="ECO:0000256" key="1">
    <source>
        <dbReference type="ARBA" id="ARBA00004141"/>
    </source>
</evidence>
<evidence type="ECO:0000313" key="9">
    <source>
        <dbReference type="EMBL" id="RKO85861.1"/>
    </source>
</evidence>
<dbReference type="AlphaFoldDB" id="A0A4P9W111"/>
<dbReference type="OrthoDB" id="2130189at2759"/>
<evidence type="ECO:0000313" key="10">
    <source>
        <dbReference type="Proteomes" id="UP000269721"/>
    </source>
</evidence>
<evidence type="ECO:0000256" key="5">
    <source>
        <dbReference type="ARBA" id="ARBA00023136"/>
    </source>
</evidence>
<keyword evidence="2 7" id="KW-0812">Transmembrane</keyword>
<protein>
    <recommendedName>
        <fullName evidence="8">Ion transport domain-containing protein</fullName>
    </recommendedName>
</protein>
<reference evidence="10" key="1">
    <citation type="journal article" date="2018" name="Nat. Microbiol.">
        <title>Leveraging single-cell genomics to expand the fungal tree of life.</title>
        <authorList>
            <person name="Ahrendt S.R."/>
            <person name="Quandt C.A."/>
            <person name="Ciobanu D."/>
            <person name="Clum A."/>
            <person name="Salamov A."/>
            <person name="Andreopoulos B."/>
            <person name="Cheng J.F."/>
            <person name="Woyke T."/>
            <person name="Pelin A."/>
            <person name="Henrissat B."/>
            <person name="Reynolds N.K."/>
            <person name="Benny G.L."/>
            <person name="Smith M.E."/>
            <person name="James T.Y."/>
            <person name="Grigoriev I.V."/>
        </authorList>
    </citation>
    <scope>NUCLEOTIDE SEQUENCE [LARGE SCALE GENOMIC DNA]</scope>
</reference>
<evidence type="ECO:0000259" key="8">
    <source>
        <dbReference type="Pfam" id="PF00520"/>
    </source>
</evidence>
<comment type="subcellular location">
    <subcellularLocation>
        <location evidence="1">Membrane</location>
        <topology evidence="1">Multi-pass membrane protein</topology>
    </subcellularLocation>
</comment>